<evidence type="ECO:0000256" key="1">
    <source>
        <dbReference type="ARBA" id="ARBA00004115"/>
    </source>
</evidence>
<protein>
    <recommendedName>
        <fullName evidence="3">ER membrane protein complex subunit 10</fullName>
    </recommendedName>
</protein>
<reference evidence="10 11" key="1">
    <citation type="submission" date="2019-08" db="EMBL/GenBank/DDBJ databases">
        <title>The genome of the soybean aphid Biotype 1, its phylome, world population structure and adaptation to the North American continent.</title>
        <authorList>
            <person name="Giordano R."/>
            <person name="Donthu R.K."/>
            <person name="Hernandez A.G."/>
            <person name="Wright C.L."/>
            <person name="Zimin A.V."/>
        </authorList>
    </citation>
    <scope>NUCLEOTIDE SEQUENCE [LARGE SCALE GENOMIC DNA]</scope>
    <source>
        <tissue evidence="10">Whole aphids</tissue>
    </source>
</reference>
<keyword evidence="5" id="KW-0732">Signal</keyword>
<name>A0A6G0U7W4_APHGL</name>
<dbReference type="EMBL" id="VYZN01000001">
    <property type="protein sequence ID" value="KAE9544860.1"/>
    <property type="molecule type" value="Genomic_DNA"/>
</dbReference>
<keyword evidence="6" id="KW-0256">Endoplasmic reticulum</keyword>
<sequence length="322" mass="35663">MVTILKRILNTMNYKLICLFCSIFSSIYCSDSSYDSISDVYLEHELIPNAGFTKRSSILVNLESRNDVVSISTINDSDIQLLKQLAFKNELYRLKVTVRTLSGKETHFLTFTRACLIVGSKLNDILTLHLDHLDSPFAVNLATTSSNCNSFDELNTNNFTTTVFFRRPETSPVPDTATYIQKMERERDAREKGKSNNNKSMLGKYWMYILPLVIFMMIAGASNPEARHVPLNCCIPKTLAGCKVIVSIASATLQSLKINFLNCIPSGSPIADNASVTNTSPSDIPTESIALNKCVINVAPFFTACILVSISDDVCPNDTTIP</sequence>
<organism evidence="10 11">
    <name type="scientific">Aphis glycines</name>
    <name type="common">Soybean aphid</name>
    <dbReference type="NCBI Taxonomy" id="307491"/>
    <lineage>
        <taxon>Eukaryota</taxon>
        <taxon>Metazoa</taxon>
        <taxon>Ecdysozoa</taxon>
        <taxon>Arthropoda</taxon>
        <taxon>Hexapoda</taxon>
        <taxon>Insecta</taxon>
        <taxon>Pterygota</taxon>
        <taxon>Neoptera</taxon>
        <taxon>Paraneoptera</taxon>
        <taxon>Hemiptera</taxon>
        <taxon>Sternorrhyncha</taxon>
        <taxon>Aphidomorpha</taxon>
        <taxon>Aphidoidea</taxon>
        <taxon>Aphididae</taxon>
        <taxon>Aphidini</taxon>
        <taxon>Aphis</taxon>
        <taxon>Aphis</taxon>
    </lineage>
</organism>
<keyword evidence="7 9" id="KW-1133">Transmembrane helix</keyword>
<dbReference type="OrthoDB" id="1894652at2759"/>
<evidence type="ECO:0000256" key="9">
    <source>
        <dbReference type="SAM" id="Phobius"/>
    </source>
</evidence>
<evidence type="ECO:0000256" key="8">
    <source>
        <dbReference type="ARBA" id="ARBA00023136"/>
    </source>
</evidence>
<comment type="subcellular location">
    <subcellularLocation>
        <location evidence="1">Endoplasmic reticulum membrane</location>
        <topology evidence="1">Single-pass type I membrane protein</topology>
    </subcellularLocation>
</comment>
<accession>A0A6G0U7W4</accession>
<keyword evidence="8 9" id="KW-0472">Membrane</keyword>
<dbReference type="CDD" id="cd22209">
    <property type="entry name" value="EMC10"/>
    <property type="match status" value="1"/>
</dbReference>
<keyword evidence="11" id="KW-1185">Reference proteome</keyword>
<evidence type="ECO:0000256" key="2">
    <source>
        <dbReference type="ARBA" id="ARBA00007695"/>
    </source>
</evidence>
<evidence type="ECO:0000256" key="3">
    <source>
        <dbReference type="ARBA" id="ARBA00020105"/>
    </source>
</evidence>
<evidence type="ECO:0000256" key="4">
    <source>
        <dbReference type="ARBA" id="ARBA00022692"/>
    </source>
</evidence>
<feature type="transmembrane region" description="Helical" evidence="9">
    <location>
        <begin position="205"/>
        <end position="222"/>
    </location>
</feature>
<evidence type="ECO:0000313" key="10">
    <source>
        <dbReference type="EMBL" id="KAE9544860.1"/>
    </source>
</evidence>
<evidence type="ECO:0000256" key="5">
    <source>
        <dbReference type="ARBA" id="ARBA00022729"/>
    </source>
</evidence>
<comment type="similarity">
    <text evidence="2">Belongs to the EMC10 family.</text>
</comment>
<dbReference type="GO" id="GO:0072546">
    <property type="term" value="C:EMC complex"/>
    <property type="evidence" value="ECO:0007669"/>
    <property type="project" value="TreeGrafter"/>
</dbReference>
<gene>
    <name evidence="10" type="ORF">AGLY_000403</name>
</gene>
<dbReference type="PANTHER" id="PTHR21397:SF4">
    <property type="entry name" value="ER MEMBRANE PROTEIN COMPLEX SUBUNIT 10"/>
    <property type="match status" value="1"/>
</dbReference>
<evidence type="ECO:0000313" key="11">
    <source>
        <dbReference type="Proteomes" id="UP000475862"/>
    </source>
</evidence>
<comment type="caution">
    <text evidence="10">The sequence shown here is derived from an EMBL/GenBank/DDBJ whole genome shotgun (WGS) entry which is preliminary data.</text>
</comment>
<dbReference type="PANTHER" id="PTHR21397">
    <property type="entry name" value="CHROMATIN COMPLEXES SUBUNIT BAP18-RELATED"/>
    <property type="match status" value="1"/>
</dbReference>
<evidence type="ECO:0000256" key="6">
    <source>
        <dbReference type="ARBA" id="ARBA00022824"/>
    </source>
</evidence>
<evidence type="ECO:0000256" key="7">
    <source>
        <dbReference type="ARBA" id="ARBA00022989"/>
    </source>
</evidence>
<proteinExistence type="inferred from homology"/>
<keyword evidence="4 9" id="KW-0812">Transmembrane</keyword>
<dbReference type="AlphaFoldDB" id="A0A6G0U7W4"/>
<dbReference type="Proteomes" id="UP000475862">
    <property type="component" value="Unassembled WGS sequence"/>
</dbReference>
<dbReference type="Pfam" id="PF21203">
    <property type="entry name" value="ECM10"/>
    <property type="match status" value="1"/>
</dbReference>